<sequence>MAKEAVEDWRRFQQDTEVNNRKVNVHKGGGTFEQIEWKKLRVGDIVMVAKDEFFLLT</sequence>
<dbReference type="GO" id="GO:0045332">
    <property type="term" value="P:phospholipid translocation"/>
    <property type="evidence" value="ECO:0007669"/>
    <property type="project" value="TreeGrafter"/>
</dbReference>
<reference evidence="1 2" key="1">
    <citation type="journal article" date="2020" name="Nat. Food">
        <title>A phased Vanilla planifolia genome enables genetic improvement of flavour and production.</title>
        <authorList>
            <person name="Hasing T."/>
            <person name="Tang H."/>
            <person name="Brym M."/>
            <person name="Khazi F."/>
            <person name="Huang T."/>
            <person name="Chambers A.H."/>
        </authorList>
    </citation>
    <scope>NUCLEOTIDE SEQUENCE [LARGE SCALE GENOMIC DNA]</scope>
    <source>
        <tissue evidence="1">Leaf</tissue>
    </source>
</reference>
<dbReference type="PANTHER" id="PTHR24092">
    <property type="entry name" value="PROBABLE PHOSPHOLIPID-TRANSPORTING ATPASE"/>
    <property type="match status" value="1"/>
</dbReference>
<comment type="caution">
    <text evidence="1">The sequence shown here is derived from an EMBL/GenBank/DDBJ whole genome shotgun (WGS) entry which is preliminary data.</text>
</comment>
<dbReference type="Gene3D" id="2.70.150.10">
    <property type="entry name" value="Calcium-transporting ATPase, cytoplasmic transduction domain A"/>
    <property type="match status" value="1"/>
</dbReference>
<name>A0A835RE20_VANPL</name>
<dbReference type="GO" id="GO:0140326">
    <property type="term" value="F:ATPase-coupled intramembrane lipid transporter activity"/>
    <property type="evidence" value="ECO:0007669"/>
    <property type="project" value="TreeGrafter"/>
</dbReference>
<protein>
    <submittedName>
        <fullName evidence="1">Uncharacterized protein</fullName>
    </submittedName>
</protein>
<proteinExistence type="predicted"/>
<evidence type="ECO:0000313" key="2">
    <source>
        <dbReference type="Proteomes" id="UP000636800"/>
    </source>
</evidence>
<accession>A0A835RE20</accession>
<dbReference type="EMBL" id="JADCNL010000004">
    <property type="protein sequence ID" value="KAG0484212.1"/>
    <property type="molecule type" value="Genomic_DNA"/>
</dbReference>
<dbReference type="Proteomes" id="UP000636800">
    <property type="component" value="Unassembled WGS sequence"/>
</dbReference>
<gene>
    <name evidence="1" type="ORF">HPP92_008291</name>
</gene>
<dbReference type="AlphaFoldDB" id="A0A835RE20"/>
<dbReference type="PANTHER" id="PTHR24092:SF175">
    <property type="entry name" value="PHOSPHOLIPID-TRANSPORTING ATPASE"/>
    <property type="match status" value="1"/>
</dbReference>
<keyword evidence="2" id="KW-1185">Reference proteome</keyword>
<dbReference type="OrthoDB" id="1920658at2759"/>
<dbReference type="GO" id="GO:0005886">
    <property type="term" value="C:plasma membrane"/>
    <property type="evidence" value="ECO:0007669"/>
    <property type="project" value="TreeGrafter"/>
</dbReference>
<evidence type="ECO:0000313" key="1">
    <source>
        <dbReference type="EMBL" id="KAG0484212.1"/>
    </source>
</evidence>
<organism evidence="1 2">
    <name type="scientific">Vanilla planifolia</name>
    <name type="common">Vanilla</name>
    <dbReference type="NCBI Taxonomy" id="51239"/>
    <lineage>
        <taxon>Eukaryota</taxon>
        <taxon>Viridiplantae</taxon>
        <taxon>Streptophyta</taxon>
        <taxon>Embryophyta</taxon>
        <taxon>Tracheophyta</taxon>
        <taxon>Spermatophyta</taxon>
        <taxon>Magnoliopsida</taxon>
        <taxon>Liliopsida</taxon>
        <taxon>Asparagales</taxon>
        <taxon>Orchidaceae</taxon>
        <taxon>Vanilloideae</taxon>
        <taxon>Vanilleae</taxon>
        <taxon>Vanilla</taxon>
    </lineage>
</organism>